<evidence type="ECO:0000313" key="2">
    <source>
        <dbReference type="EMBL" id="KAJ8373617.1"/>
    </source>
</evidence>
<organism evidence="2 3">
    <name type="scientific">Synaphobranchus kaupii</name>
    <name type="common">Kaup's arrowtooth eel</name>
    <dbReference type="NCBI Taxonomy" id="118154"/>
    <lineage>
        <taxon>Eukaryota</taxon>
        <taxon>Metazoa</taxon>
        <taxon>Chordata</taxon>
        <taxon>Craniata</taxon>
        <taxon>Vertebrata</taxon>
        <taxon>Euteleostomi</taxon>
        <taxon>Actinopterygii</taxon>
        <taxon>Neopterygii</taxon>
        <taxon>Teleostei</taxon>
        <taxon>Anguilliformes</taxon>
        <taxon>Synaphobranchidae</taxon>
        <taxon>Synaphobranchus</taxon>
    </lineage>
</organism>
<comment type="caution">
    <text evidence="2">The sequence shown here is derived from an EMBL/GenBank/DDBJ whole genome shotgun (WGS) entry which is preliminary data.</text>
</comment>
<keyword evidence="3" id="KW-1185">Reference proteome</keyword>
<dbReference type="AlphaFoldDB" id="A0A9Q1G299"/>
<reference evidence="2" key="1">
    <citation type="journal article" date="2023" name="Science">
        <title>Genome structures resolve the early diversification of teleost fishes.</title>
        <authorList>
            <person name="Parey E."/>
            <person name="Louis A."/>
            <person name="Montfort J."/>
            <person name="Bouchez O."/>
            <person name="Roques C."/>
            <person name="Iampietro C."/>
            <person name="Lluch J."/>
            <person name="Castinel A."/>
            <person name="Donnadieu C."/>
            <person name="Desvignes T."/>
            <person name="Floi Bucao C."/>
            <person name="Jouanno E."/>
            <person name="Wen M."/>
            <person name="Mejri S."/>
            <person name="Dirks R."/>
            <person name="Jansen H."/>
            <person name="Henkel C."/>
            <person name="Chen W.J."/>
            <person name="Zahm M."/>
            <person name="Cabau C."/>
            <person name="Klopp C."/>
            <person name="Thompson A.W."/>
            <person name="Robinson-Rechavi M."/>
            <person name="Braasch I."/>
            <person name="Lecointre G."/>
            <person name="Bobe J."/>
            <person name="Postlethwait J.H."/>
            <person name="Berthelot C."/>
            <person name="Roest Crollius H."/>
            <person name="Guiguen Y."/>
        </authorList>
    </citation>
    <scope>NUCLEOTIDE SEQUENCE</scope>
    <source>
        <strain evidence="2">WJC10195</strain>
    </source>
</reference>
<gene>
    <name evidence="2" type="ORF">SKAU_G00041970</name>
</gene>
<protein>
    <submittedName>
        <fullName evidence="2">Uncharacterized protein</fullName>
    </submittedName>
</protein>
<evidence type="ECO:0000256" key="1">
    <source>
        <dbReference type="SAM" id="MobiDB-lite"/>
    </source>
</evidence>
<dbReference type="EMBL" id="JAINUF010000002">
    <property type="protein sequence ID" value="KAJ8373617.1"/>
    <property type="molecule type" value="Genomic_DNA"/>
</dbReference>
<feature type="compositionally biased region" description="Basic and acidic residues" evidence="1">
    <location>
        <begin position="24"/>
        <end position="42"/>
    </location>
</feature>
<proteinExistence type="predicted"/>
<name>A0A9Q1G299_SYNKA</name>
<feature type="region of interest" description="Disordered" evidence="1">
    <location>
        <begin position="16"/>
        <end position="47"/>
    </location>
</feature>
<accession>A0A9Q1G299</accession>
<evidence type="ECO:0000313" key="3">
    <source>
        <dbReference type="Proteomes" id="UP001152622"/>
    </source>
</evidence>
<sequence>MQRCFCGGKVGGHDDLSSTHQWTHRGDDITPAERCHSPDPRRGSNHRHALVESKKHAITLSSACGLDAVLPPAGSELPCFYFPSKDTQGRKTTPTRLCHKPLTWSPLNLDQQSTRRRFAHHAVR</sequence>
<dbReference type="Proteomes" id="UP001152622">
    <property type="component" value="Chromosome 2"/>
</dbReference>